<dbReference type="InterPro" id="IPR041414">
    <property type="entry name" value="Raco-like_middle"/>
</dbReference>
<reference evidence="2 3" key="1">
    <citation type="journal article" date="2016" name="Sci. Rep.">
        <title>Metabolic traits of an uncultured archaeal lineage -MSBL1- from brine pools of the Red Sea.</title>
        <authorList>
            <person name="Mwirichia R."/>
            <person name="Alam I."/>
            <person name="Rashid M."/>
            <person name="Vinu M."/>
            <person name="Ba-Alawi W."/>
            <person name="Anthony Kamau A."/>
            <person name="Kamanda Ngugi D."/>
            <person name="Goker M."/>
            <person name="Klenk H.P."/>
            <person name="Bajic V."/>
            <person name="Stingl U."/>
        </authorList>
    </citation>
    <scope>NUCLEOTIDE SEQUENCE [LARGE SCALE GENOMIC DNA]</scope>
    <source>
        <strain evidence="2">SCGC-AAA382A20</strain>
    </source>
</reference>
<protein>
    <recommendedName>
        <fullName evidence="1">4Fe-4S ferredoxin-type domain-containing protein</fullName>
    </recommendedName>
</protein>
<organism evidence="2 3">
    <name type="scientific">candidate division MSBL1 archaeon SCGC-AAA382A20</name>
    <dbReference type="NCBI Taxonomy" id="1698280"/>
    <lineage>
        <taxon>Archaea</taxon>
        <taxon>Methanobacteriati</taxon>
        <taxon>Methanobacteriota</taxon>
        <taxon>candidate division MSBL1</taxon>
    </lineage>
</organism>
<dbReference type="Proteomes" id="UP000070263">
    <property type="component" value="Unassembled WGS sequence"/>
</dbReference>
<dbReference type="PANTHER" id="PTHR42895:SF2">
    <property type="entry name" value="IRON-SULFUR CLUSTER PROTEIN"/>
    <property type="match status" value="1"/>
</dbReference>
<dbReference type="Gene3D" id="3.30.70.20">
    <property type="match status" value="1"/>
</dbReference>
<comment type="caution">
    <text evidence="2">The sequence shown here is derived from an EMBL/GenBank/DDBJ whole genome shotgun (WGS) entry which is preliminary data.</text>
</comment>
<dbReference type="PROSITE" id="PS51379">
    <property type="entry name" value="4FE4S_FER_2"/>
    <property type="match status" value="2"/>
</dbReference>
<dbReference type="Gene3D" id="3.30.420.480">
    <property type="entry name" value="Domain of unknown function (DUF4445)"/>
    <property type="match status" value="1"/>
</dbReference>
<dbReference type="Pfam" id="PF14574">
    <property type="entry name" value="RACo_C_ter"/>
    <property type="match status" value="1"/>
</dbReference>
<sequence>MKKLGISIDVGTSGIRAQAIDLNSKEIISTAITMNHPIPGANVMDHLTFSIESGEDTANELILDTVNRLLGLLDIDLSKVERMAVCGNSIQLSLLQNIEIRDLAFVGEKALEKRNVTPPNRDAKVVSSEELNIKLDSNAEVYIPPAIKHEVGADALAMMVETGFLEESEPAIATDYGTNAEMSIKTEEGVYTGSAAAGPAIEGQHIGYGRLASPGVISDIDEASWENKVLTEDLIPEAGDIVEPETGEVKEKGEMHGAATGITGTGVVAAISNGMKSNLIKRPEVKTSDDRIHLQDGISIGKEDFQEAGKAFGAIRAGHFTLLEATDIKFDELGAMYMSGASGTYVDYKKARHVGLIPPTANRIYQVGNTSLRLATDIVKKPSYIDELQDIADSIRAKHIMFAEDETFEKIYVQELAYWNEGMPLSVYNQMVERFDIQKLPVQMEEIDVHESVMRDISEVGKKGLKIMKKAGTTLTKEFEGCTGCGKCKEVCPEDAIEIKEEGGNITIKVKTGACLGSRCLECEVDCPKNVFELQKMD</sequence>
<gene>
    <name evidence="2" type="ORF">AKJ51_00875</name>
</gene>
<dbReference type="Pfam" id="PF12838">
    <property type="entry name" value="Fer4_7"/>
    <property type="match status" value="1"/>
</dbReference>
<dbReference type="Pfam" id="PF17651">
    <property type="entry name" value="Raco_middle"/>
    <property type="match status" value="1"/>
</dbReference>
<dbReference type="PATRIC" id="fig|1698280.3.peg.866"/>
<evidence type="ECO:0000313" key="2">
    <source>
        <dbReference type="EMBL" id="KXB07594.1"/>
    </source>
</evidence>
<evidence type="ECO:0000259" key="1">
    <source>
        <dbReference type="PROSITE" id="PS51379"/>
    </source>
</evidence>
<dbReference type="SUPFAM" id="SSF54862">
    <property type="entry name" value="4Fe-4S ferredoxins"/>
    <property type="match status" value="1"/>
</dbReference>
<dbReference type="PROSITE" id="PS00198">
    <property type="entry name" value="4FE4S_FER_1"/>
    <property type="match status" value="1"/>
</dbReference>
<proteinExistence type="predicted"/>
<dbReference type="PANTHER" id="PTHR42895">
    <property type="entry name" value="IRON-SULFUR CLUSTER-BINDING PROTEIN-RELATED"/>
    <property type="match status" value="1"/>
</dbReference>
<dbReference type="InterPro" id="IPR052911">
    <property type="entry name" value="Corrinoid_activation_enz"/>
</dbReference>
<dbReference type="InterPro" id="IPR017896">
    <property type="entry name" value="4Fe4S_Fe-S-bd"/>
</dbReference>
<dbReference type="InterPro" id="IPR027980">
    <property type="entry name" value="RACo_C"/>
</dbReference>
<dbReference type="NCBIfam" id="TIGR04270">
    <property type="entry name" value="Rama_corrin_act"/>
    <property type="match status" value="1"/>
</dbReference>
<dbReference type="EMBL" id="LHYE01000005">
    <property type="protein sequence ID" value="KXB07594.1"/>
    <property type="molecule type" value="Genomic_DNA"/>
</dbReference>
<dbReference type="GO" id="GO:0016491">
    <property type="term" value="F:oxidoreductase activity"/>
    <property type="evidence" value="ECO:0007669"/>
    <property type="project" value="UniProtKB-ARBA"/>
</dbReference>
<feature type="domain" description="4Fe-4S ferredoxin-type" evidence="1">
    <location>
        <begin position="506"/>
        <end position="537"/>
    </location>
</feature>
<dbReference type="InterPro" id="IPR026339">
    <property type="entry name" value="RamA_corrin_act"/>
</dbReference>
<dbReference type="InterPro" id="IPR017900">
    <property type="entry name" value="4Fe4S_Fe_S_CS"/>
</dbReference>
<dbReference type="InterPro" id="IPR042259">
    <property type="entry name" value="Raco-like_middle_sf"/>
</dbReference>
<name>A0A133VMB5_9EURY</name>
<evidence type="ECO:0000313" key="3">
    <source>
        <dbReference type="Proteomes" id="UP000070263"/>
    </source>
</evidence>
<dbReference type="AlphaFoldDB" id="A0A133VMB5"/>
<accession>A0A133VMB5</accession>
<feature type="domain" description="4Fe-4S ferredoxin-type" evidence="1">
    <location>
        <begin position="473"/>
        <end position="502"/>
    </location>
</feature>
<keyword evidence="3" id="KW-1185">Reference proteome</keyword>